<dbReference type="AlphaFoldDB" id="A0A833LYT1"/>
<protein>
    <recommendedName>
        <fullName evidence="3">DUF2262 domain-containing protein</fullName>
    </recommendedName>
</protein>
<reference evidence="1 2" key="1">
    <citation type="submission" date="2019-10" db="EMBL/GenBank/DDBJ databases">
        <title>Extracellular Electron Transfer in a Candidatus Methanoperedens spp. Enrichment Culture.</title>
        <authorList>
            <person name="Berger S."/>
            <person name="Rangel Shaw D."/>
            <person name="Berben T."/>
            <person name="In 'T Zandt M."/>
            <person name="Frank J."/>
            <person name="Reimann J."/>
            <person name="Jetten M.S.M."/>
            <person name="Welte C.U."/>
        </authorList>
    </citation>
    <scope>NUCLEOTIDE SEQUENCE [LARGE SCALE GENOMIC DNA]</scope>
    <source>
        <strain evidence="1">SB12</strain>
    </source>
</reference>
<evidence type="ECO:0000313" key="1">
    <source>
        <dbReference type="EMBL" id="KAB2935164.1"/>
    </source>
</evidence>
<evidence type="ECO:0000313" key="2">
    <source>
        <dbReference type="Proteomes" id="UP000460298"/>
    </source>
</evidence>
<proteinExistence type="predicted"/>
<dbReference type="Proteomes" id="UP000460298">
    <property type="component" value="Unassembled WGS sequence"/>
</dbReference>
<comment type="caution">
    <text evidence="1">The sequence shown here is derived from an EMBL/GenBank/DDBJ whole genome shotgun (WGS) entry which is preliminary data.</text>
</comment>
<gene>
    <name evidence="1" type="ORF">F9K24_00110</name>
</gene>
<organism evidence="1 2">
    <name type="scientific">Leptonema illini</name>
    <dbReference type="NCBI Taxonomy" id="183"/>
    <lineage>
        <taxon>Bacteria</taxon>
        <taxon>Pseudomonadati</taxon>
        <taxon>Spirochaetota</taxon>
        <taxon>Spirochaetia</taxon>
        <taxon>Leptospirales</taxon>
        <taxon>Leptospiraceae</taxon>
        <taxon>Leptonema</taxon>
    </lineage>
</organism>
<sequence length="173" mass="19457">MPPVIVVIFGLLVVGVIIVTVRARRSPVQQIEHEYFDRLWILPPGSYARWEAELDNSIAGIDGKVGFHSEVRQEADEAEGPTEKETAFCKDWMSRLDDLFMLTKPAIEEAWKDWVNSEMPADWRDVLSLDGISVPAEGDFLNPWGVTYFCKPAGHYFSIEISEGKAVLESVDG</sequence>
<name>A0A833LYT1_9LEPT</name>
<accession>A0A833LYT1</accession>
<dbReference type="EMBL" id="WBUI01000001">
    <property type="protein sequence ID" value="KAB2935164.1"/>
    <property type="molecule type" value="Genomic_DNA"/>
</dbReference>
<evidence type="ECO:0008006" key="3">
    <source>
        <dbReference type="Google" id="ProtNLM"/>
    </source>
</evidence>